<dbReference type="InterPro" id="IPR050362">
    <property type="entry name" value="Cation-dep_OMT"/>
</dbReference>
<keyword evidence="1" id="KW-0489">Methyltransferase</keyword>
<comment type="similarity">
    <text evidence="4">Belongs to the class I-like SAM-binding methyltransferase superfamily. Cation-dependent O-methyltransferase family.</text>
</comment>
<accession>A0A815E8K3</accession>
<organism evidence="5 7">
    <name type="scientific">Didymodactylos carnosus</name>
    <dbReference type="NCBI Taxonomy" id="1234261"/>
    <lineage>
        <taxon>Eukaryota</taxon>
        <taxon>Metazoa</taxon>
        <taxon>Spiralia</taxon>
        <taxon>Gnathifera</taxon>
        <taxon>Rotifera</taxon>
        <taxon>Eurotatoria</taxon>
        <taxon>Bdelloidea</taxon>
        <taxon>Philodinida</taxon>
        <taxon>Philodinidae</taxon>
        <taxon>Didymodactylos</taxon>
    </lineage>
</organism>
<evidence type="ECO:0000313" key="7">
    <source>
        <dbReference type="Proteomes" id="UP000663829"/>
    </source>
</evidence>
<dbReference type="InterPro" id="IPR029063">
    <property type="entry name" value="SAM-dependent_MTases_sf"/>
</dbReference>
<evidence type="ECO:0008006" key="8">
    <source>
        <dbReference type="Google" id="ProtNLM"/>
    </source>
</evidence>
<reference evidence="5" key="1">
    <citation type="submission" date="2021-02" db="EMBL/GenBank/DDBJ databases">
        <authorList>
            <person name="Nowell W R."/>
        </authorList>
    </citation>
    <scope>NUCLEOTIDE SEQUENCE</scope>
</reference>
<dbReference type="PANTHER" id="PTHR10509:SF14">
    <property type="entry name" value="CAFFEOYL-COA O-METHYLTRANSFERASE 3-RELATED"/>
    <property type="match status" value="1"/>
</dbReference>
<dbReference type="AlphaFoldDB" id="A0A815E8K3"/>
<dbReference type="GO" id="GO:0008171">
    <property type="term" value="F:O-methyltransferase activity"/>
    <property type="evidence" value="ECO:0007669"/>
    <property type="project" value="InterPro"/>
</dbReference>
<dbReference type="OrthoDB" id="10251242at2759"/>
<dbReference type="InterPro" id="IPR002935">
    <property type="entry name" value="SAM_O-MeTrfase"/>
</dbReference>
<proteinExistence type="inferred from homology"/>
<evidence type="ECO:0000256" key="3">
    <source>
        <dbReference type="ARBA" id="ARBA00022691"/>
    </source>
</evidence>
<dbReference type="SUPFAM" id="SSF53335">
    <property type="entry name" value="S-adenosyl-L-methionine-dependent methyltransferases"/>
    <property type="match status" value="1"/>
</dbReference>
<protein>
    <recommendedName>
        <fullName evidence="8">Caffeoyl-CoA O-methyltransferase</fullName>
    </recommendedName>
</protein>
<dbReference type="Gene3D" id="3.40.50.150">
    <property type="entry name" value="Vaccinia Virus protein VP39"/>
    <property type="match status" value="1"/>
</dbReference>
<evidence type="ECO:0000313" key="6">
    <source>
        <dbReference type="EMBL" id="CAF4149599.1"/>
    </source>
</evidence>
<keyword evidence="3" id="KW-0949">S-adenosyl-L-methionine</keyword>
<name>A0A815E8K3_9BILA</name>
<dbReference type="GO" id="GO:0032259">
    <property type="term" value="P:methylation"/>
    <property type="evidence" value="ECO:0007669"/>
    <property type="project" value="UniProtKB-KW"/>
</dbReference>
<dbReference type="GO" id="GO:0008757">
    <property type="term" value="F:S-adenosylmethionine-dependent methyltransferase activity"/>
    <property type="evidence" value="ECO:0007669"/>
    <property type="project" value="TreeGrafter"/>
</dbReference>
<dbReference type="PROSITE" id="PS51682">
    <property type="entry name" value="SAM_OMT_I"/>
    <property type="match status" value="1"/>
</dbReference>
<dbReference type="Proteomes" id="UP000681722">
    <property type="component" value="Unassembled WGS sequence"/>
</dbReference>
<keyword evidence="2" id="KW-0808">Transferase</keyword>
<evidence type="ECO:0000256" key="2">
    <source>
        <dbReference type="ARBA" id="ARBA00022679"/>
    </source>
</evidence>
<dbReference type="Pfam" id="PF01596">
    <property type="entry name" value="Methyltransf_3"/>
    <property type="match status" value="1"/>
</dbReference>
<dbReference type="EMBL" id="CAJOBC010042813">
    <property type="protein sequence ID" value="CAF4149599.1"/>
    <property type="molecule type" value="Genomic_DNA"/>
</dbReference>
<keyword evidence="7" id="KW-1185">Reference proteome</keyword>
<evidence type="ECO:0000313" key="5">
    <source>
        <dbReference type="EMBL" id="CAF1311578.1"/>
    </source>
</evidence>
<evidence type="ECO:0000256" key="4">
    <source>
        <dbReference type="ARBA" id="ARBA00023453"/>
    </source>
</evidence>
<comment type="caution">
    <text evidence="5">The sequence shown here is derived from an EMBL/GenBank/DDBJ whole genome shotgun (WGS) entry which is preliminary data.</text>
</comment>
<dbReference type="EMBL" id="CAJNOQ010012964">
    <property type="protein sequence ID" value="CAF1311578.1"/>
    <property type="molecule type" value="Genomic_DNA"/>
</dbReference>
<dbReference type="Proteomes" id="UP000663829">
    <property type="component" value="Unassembled WGS sequence"/>
</dbReference>
<gene>
    <name evidence="5" type="ORF">GPM918_LOCUS29021</name>
    <name evidence="6" type="ORF">SRO942_LOCUS29568</name>
</gene>
<dbReference type="PANTHER" id="PTHR10509">
    <property type="entry name" value="O-METHYLTRANSFERASE-RELATED"/>
    <property type="match status" value="1"/>
</dbReference>
<evidence type="ECO:0000256" key="1">
    <source>
        <dbReference type="ARBA" id="ARBA00022603"/>
    </source>
</evidence>
<sequence>MATSPNFTNSTKAQYTSDPITQYICDHSLRLTPEQTELIEYTKTLPGRIPFMLGSIHEAQFFQVLLRLMNCKRCIEVGTLTGCTTLTIALALPDDGQIVTLDVDDQYIRKDLWKRAGVDKKVQVRIKPALESLQELLNEEYGENSFDFIFIDADKESYMKYYEISLKLIRPNGLIAVDNTLYQGKILDPNNNEESTKVMRQFNEHIKNDQRIDVSFLRLGDGTTLCRKK</sequence>